<dbReference type="AlphaFoldDB" id="A0A6V7PS46"/>
<organism evidence="1">
    <name type="scientific">Ananas comosus var. bracteatus</name>
    <name type="common">red pineapple</name>
    <dbReference type="NCBI Taxonomy" id="296719"/>
    <lineage>
        <taxon>Eukaryota</taxon>
        <taxon>Viridiplantae</taxon>
        <taxon>Streptophyta</taxon>
        <taxon>Embryophyta</taxon>
        <taxon>Tracheophyta</taxon>
        <taxon>Spermatophyta</taxon>
        <taxon>Magnoliopsida</taxon>
        <taxon>Liliopsida</taxon>
        <taxon>Poales</taxon>
        <taxon>Bromeliaceae</taxon>
        <taxon>Bromelioideae</taxon>
        <taxon>Ananas</taxon>
    </lineage>
</organism>
<sequence>MRGVSIPFDHLVSLVIGSEVAACDVVQGYVLAYCGYLGLDWVAVRSLGESDGHALVLCLSVEQAKLLAQLVLAALDLFGLGKWLGLECRVKWSGAIKGSDGYVLALSGYSSVRREVVASEVSVGSPLSPQLEYKSMRWKTRIEIPTSLHRVIEEKPHFGFVCHGAREVIIHKSREVVSSHSGIT</sequence>
<dbReference type="EMBL" id="LR862151">
    <property type="protein sequence ID" value="CAD1833682.1"/>
    <property type="molecule type" value="Genomic_DNA"/>
</dbReference>
<gene>
    <name evidence="1" type="ORF">CB5_LOCUS16893</name>
</gene>
<proteinExistence type="predicted"/>
<protein>
    <submittedName>
        <fullName evidence="1">Uncharacterized protein</fullName>
    </submittedName>
</protein>
<evidence type="ECO:0000313" key="1">
    <source>
        <dbReference type="EMBL" id="CAD1833682.1"/>
    </source>
</evidence>
<accession>A0A6V7PS46</accession>
<reference evidence="1" key="1">
    <citation type="submission" date="2020-07" db="EMBL/GenBank/DDBJ databases">
        <authorList>
            <person name="Lin J."/>
        </authorList>
    </citation>
    <scope>NUCLEOTIDE SEQUENCE</scope>
</reference>
<name>A0A6V7PS46_ANACO</name>